<dbReference type="EMBL" id="NFKP01000010">
    <property type="protein sequence ID" value="OUP69343.1"/>
    <property type="molecule type" value="Genomic_DNA"/>
</dbReference>
<name>A0A1Y4MKU2_9FIRM</name>
<dbReference type="Gene3D" id="1.10.260.40">
    <property type="entry name" value="lambda repressor-like DNA-binding domains"/>
    <property type="match status" value="1"/>
</dbReference>
<evidence type="ECO:0000313" key="3">
    <source>
        <dbReference type="Proteomes" id="UP000196386"/>
    </source>
</evidence>
<feature type="domain" description="HTH cro/C1-type" evidence="1">
    <location>
        <begin position="26"/>
        <end position="81"/>
    </location>
</feature>
<dbReference type="CDD" id="cd00093">
    <property type="entry name" value="HTH_XRE"/>
    <property type="match status" value="1"/>
</dbReference>
<dbReference type="SUPFAM" id="SSF47413">
    <property type="entry name" value="lambda repressor-like DNA-binding domains"/>
    <property type="match status" value="1"/>
</dbReference>
<evidence type="ECO:0000313" key="2">
    <source>
        <dbReference type="EMBL" id="OUP69343.1"/>
    </source>
</evidence>
<dbReference type="InterPro" id="IPR010982">
    <property type="entry name" value="Lambda_DNA-bd_dom_sf"/>
</dbReference>
<gene>
    <name evidence="2" type="ORF">B5F11_09660</name>
</gene>
<dbReference type="InterPro" id="IPR041511">
    <property type="entry name" value="DBD_HTH"/>
</dbReference>
<organism evidence="2 3">
    <name type="scientific">Anaerotruncus colihominis</name>
    <dbReference type="NCBI Taxonomy" id="169435"/>
    <lineage>
        <taxon>Bacteria</taxon>
        <taxon>Bacillati</taxon>
        <taxon>Bacillota</taxon>
        <taxon>Clostridia</taxon>
        <taxon>Eubacteriales</taxon>
        <taxon>Oscillospiraceae</taxon>
        <taxon>Anaerotruncus</taxon>
    </lineage>
</organism>
<dbReference type="Pfam" id="PF18430">
    <property type="entry name" value="DBD_HTH"/>
    <property type="match status" value="1"/>
</dbReference>
<protein>
    <recommendedName>
        <fullName evidence="1">HTH cro/C1-type domain-containing protein</fullName>
    </recommendedName>
</protein>
<reference evidence="3" key="1">
    <citation type="submission" date="2017-04" db="EMBL/GenBank/DDBJ databases">
        <title>Function of individual gut microbiota members based on whole genome sequencing of pure cultures obtained from chicken caecum.</title>
        <authorList>
            <person name="Medvecky M."/>
            <person name="Cejkova D."/>
            <person name="Polansky O."/>
            <person name="Karasova D."/>
            <person name="Kubasova T."/>
            <person name="Cizek A."/>
            <person name="Rychlik I."/>
        </authorList>
    </citation>
    <scope>NUCLEOTIDE SEQUENCE [LARGE SCALE GENOMIC DNA]</scope>
    <source>
        <strain evidence="3">An175</strain>
    </source>
</reference>
<dbReference type="SMART" id="SM00530">
    <property type="entry name" value="HTH_XRE"/>
    <property type="match status" value="1"/>
</dbReference>
<dbReference type="Gene3D" id="6.10.140.640">
    <property type="match status" value="1"/>
</dbReference>
<accession>A0A1Y4MKU2</accession>
<dbReference type="PROSITE" id="PS50943">
    <property type="entry name" value="HTH_CROC1"/>
    <property type="match status" value="1"/>
</dbReference>
<dbReference type="Proteomes" id="UP000196386">
    <property type="component" value="Unassembled WGS sequence"/>
</dbReference>
<sequence length="124" mass="14559">MINMVIRMRRKESDDSFDFRPFGKAMRTARKDEGWTQGEAAERLGIEQPYYQRLEAGYGQKPGLALFYRIIRLYQISVDEYFFPNVAPEKSTTYRRIEALLDKMDDDELIVIEGIAKLLLGKRK</sequence>
<proteinExistence type="predicted"/>
<evidence type="ECO:0000259" key="1">
    <source>
        <dbReference type="PROSITE" id="PS50943"/>
    </source>
</evidence>
<dbReference type="GO" id="GO:0003677">
    <property type="term" value="F:DNA binding"/>
    <property type="evidence" value="ECO:0007669"/>
    <property type="project" value="InterPro"/>
</dbReference>
<dbReference type="InterPro" id="IPR001387">
    <property type="entry name" value="Cro/C1-type_HTH"/>
</dbReference>
<comment type="caution">
    <text evidence="2">The sequence shown here is derived from an EMBL/GenBank/DDBJ whole genome shotgun (WGS) entry which is preliminary data.</text>
</comment>
<dbReference type="AlphaFoldDB" id="A0A1Y4MKU2"/>
<dbReference type="Pfam" id="PF01381">
    <property type="entry name" value="HTH_3"/>
    <property type="match status" value="1"/>
</dbReference>